<dbReference type="GO" id="GO:0030170">
    <property type="term" value="F:pyridoxal phosphate binding"/>
    <property type="evidence" value="ECO:0007669"/>
    <property type="project" value="InterPro"/>
</dbReference>
<evidence type="ECO:0000259" key="8">
    <source>
        <dbReference type="Pfam" id="PF00155"/>
    </source>
</evidence>
<dbReference type="Pfam" id="PF01656">
    <property type="entry name" value="CbiA"/>
    <property type="match status" value="1"/>
</dbReference>
<dbReference type="NCBIfam" id="TIGR00379">
    <property type="entry name" value="cobB"/>
    <property type="match status" value="1"/>
</dbReference>
<evidence type="ECO:0000259" key="9">
    <source>
        <dbReference type="Pfam" id="PF01656"/>
    </source>
</evidence>
<dbReference type="GO" id="GO:0043802">
    <property type="term" value="F:hydrogenobyrinic acid a,c-diamide synthase (glutamine-hydrolysing) activity"/>
    <property type="evidence" value="ECO:0007669"/>
    <property type="project" value="UniProtKB-UniRule"/>
</dbReference>
<dbReference type="PROSITE" id="PS00105">
    <property type="entry name" value="AA_TRANSFER_CLASS_1"/>
    <property type="match status" value="1"/>
</dbReference>
<dbReference type="GO" id="GO:0005524">
    <property type="term" value="F:ATP binding"/>
    <property type="evidence" value="ECO:0007669"/>
    <property type="project" value="UniProtKB-UniRule"/>
</dbReference>
<dbReference type="InterPro" id="IPR029062">
    <property type="entry name" value="Class_I_gatase-like"/>
</dbReference>
<evidence type="ECO:0000256" key="6">
    <source>
        <dbReference type="ARBA" id="ARBA00022962"/>
    </source>
</evidence>
<feature type="active site" description="Nucleophile" evidence="7">
    <location>
        <position position="344"/>
    </location>
</feature>
<feature type="site" description="Increases nucleophilicity of active site Cys" evidence="7">
    <location>
        <position position="447"/>
    </location>
</feature>
<keyword evidence="3 7" id="KW-0547">Nucleotide-binding</keyword>
<evidence type="ECO:0000256" key="7">
    <source>
        <dbReference type="HAMAP-Rule" id="MF_00027"/>
    </source>
</evidence>
<keyword evidence="4 7" id="KW-0067">ATP-binding</keyword>
<dbReference type="InterPro" id="IPR004838">
    <property type="entry name" value="NHTrfase_class1_PyrdxlP-BS"/>
</dbReference>
<keyword evidence="12" id="KW-1185">Reference proteome</keyword>
<dbReference type="CDD" id="cd03130">
    <property type="entry name" value="GATase1_CobB"/>
    <property type="match status" value="1"/>
</dbReference>
<feature type="domain" description="CobQ/CobB/MinD/ParA nucleotide binding" evidence="9">
    <location>
        <begin position="8"/>
        <end position="194"/>
    </location>
</feature>
<dbReference type="SUPFAM" id="SSF53383">
    <property type="entry name" value="PLP-dependent transferases"/>
    <property type="match status" value="1"/>
</dbReference>
<dbReference type="NCBIfam" id="NF002204">
    <property type="entry name" value="PRK01077.1"/>
    <property type="match status" value="1"/>
</dbReference>
<comment type="caution">
    <text evidence="11">The sequence shown here is derived from an EMBL/GenBank/DDBJ whole genome shotgun (WGS) entry which is preliminary data.</text>
</comment>
<dbReference type="Gene3D" id="3.90.1150.10">
    <property type="entry name" value="Aspartate Aminotransferase, domain 1"/>
    <property type="match status" value="1"/>
</dbReference>
<protein>
    <recommendedName>
        <fullName evidence="7">Hydrogenobyrinate a,c-diamide synthase</fullName>
        <ecNumber evidence="7">6.3.5.9</ecNumber>
    </recommendedName>
    <alternativeName>
        <fullName evidence="7">Hydrogenobyrinic acid a,c-diamide synthase</fullName>
    </alternativeName>
</protein>
<dbReference type="SUPFAM" id="SSF52317">
    <property type="entry name" value="Class I glutamine amidotransferase-like"/>
    <property type="match status" value="1"/>
</dbReference>
<dbReference type="Gene3D" id="3.40.640.10">
    <property type="entry name" value="Type I PLP-dependent aspartate aminotransferase-like (Major domain)"/>
    <property type="match status" value="1"/>
</dbReference>
<evidence type="ECO:0000256" key="4">
    <source>
        <dbReference type="ARBA" id="ARBA00022840"/>
    </source>
</evidence>
<dbReference type="EMBL" id="JABENB010000002">
    <property type="protein sequence ID" value="NNG40436.1"/>
    <property type="molecule type" value="Genomic_DNA"/>
</dbReference>
<feature type="domain" description="Aminotransferase class I/classII large" evidence="8">
    <location>
        <begin position="504"/>
        <end position="817"/>
    </location>
</feature>
<dbReference type="GO" id="GO:0009236">
    <property type="term" value="P:cobalamin biosynthetic process"/>
    <property type="evidence" value="ECO:0007669"/>
    <property type="project" value="UniProtKB-UniRule"/>
</dbReference>
<comment type="miscellaneous">
    <text evidence="7">The a and c carboxylates of hydrogenobyrinate are activated for nucleophilic attack via formation of a phosphorylated intermediate by ATP. CobB catalyzes first the amidation of the c-carboxylate, and then that of the a-carboxylate.</text>
</comment>
<comment type="cofactor">
    <cofactor evidence="1 7">
        <name>Mg(2+)</name>
        <dbReference type="ChEBI" id="CHEBI:18420"/>
    </cofactor>
</comment>
<reference evidence="11 12" key="1">
    <citation type="submission" date="2020-05" db="EMBL/GenBank/DDBJ databases">
        <title>Flexivirga sp. ID2601S isolated from air conditioner.</title>
        <authorList>
            <person name="Kim D.H."/>
        </authorList>
    </citation>
    <scope>NUCLEOTIDE SEQUENCE [LARGE SCALE GENOMIC DNA]</scope>
    <source>
        <strain evidence="11 12">ID2601S</strain>
    </source>
</reference>
<dbReference type="AlphaFoldDB" id="A0A849ALN9"/>
<keyword evidence="2 7" id="KW-0436">Ligase</keyword>
<dbReference type="InterPro" id="IPR015424">
    <property type="entry name" value="PyrdxlP-dep_Trfase"/>
</dbReference>
<dbReference type="InterPro" id="IPR015422">
    <property type="entry name" value="PyrdxlP-dep_Trfase_small"/>
</dbReference>
<dbReference type="PROSITE" id="PS51274">
    <property type="entry name" value="GATASE_COBBQ"/>
    <property type="match status" value="1"/>
</dbReference>
<keyword evidence="5 7" id="KW-0460">Magnesium</keyword>
<comment type="function">
    <text evidence="7">Catalyzes the ATP-dependent amidation of the two carboxylate groups at positions a and c of hydrogenobyrinate, using either L-glutamine or ammonia as the nitrogen source.</text>
</comment>
<dbReference type="UniPathway" id="UPA00148">
    <property type="reaction ID" value="UER00220"/>
</dbReference>
<dbReference type="EC" id="6.3.5.9" evidence="7"/>
<dbReference type="Gene3D" id="3.40.50.300">
    <property type="entry name" value="P-loop containing nucleotide triphosphate hydrolases"/>
    <property type="match status" value="1"/>
</dbReference>
<comment type="catalytic activity">
    <reaction evidence="7">
        <text>hydrogenobyrinate + 2 L-glutamine + 2 ATP + 2 H2O = hydrogenobyrinate a,c-diamide + 2 L-glutamate + 2 ADP + 2 phosphate + 2 H(+)</text>
        <dbReference type="Rhea" id="RHEA:12544"/>
        <dbReference type="ChEBI" id="CHEBI:15377"/>
        <dbReference type="ChEBI" id="CHEBI:15378"/>
        <dbReference type="ChEBI" id="CHEBI:29985"/>
        <dbReference type="ChEBI" id="CHEBI:30616"/>
        <dbReference type="ChEBI" id="CHEBI:43474"/>
        <dbReference type="ChEBI" id="CHEBI:58359"/>
        <dbReference type="ChEBI" id="CHEBI:77873"/>
        <dbReference type="ChEBI" id="CHEBI:77874"/>
        <dbReference type="ChEBI" id="CHEBI:456216"/>
        <dbReference type="EC" id="6.3.5.9"/>
    </reaction>
</comment>
<evidence type="ECO:0000313" key="12">
    <source>
        <dbReference type="Proteomes" id="UP000557772"/>
    </source>
</evidence>
<name>A0A849ALN9_9MICO</name>
<dbReference type="Gene3D" id="3.40.50.880">
    <property type="match status" value="1"/>
</dbReference>
<evidence type="ECO:0000256" key="5">
    <source>
        <dbReference type="ARBA" id="ARBA00022842"/>
    </source>
</evidence>
<dbReference type="GO" id="GO:0042242">
    <property type="term" value="F:cobyrinic acid a,c-diamide synthase activity"/>
    <property type="evidence" value="ECO:0007669"/>
    <property type="project" value="InterPro"/>
</dbReference>
<keyword evidence="7" id="KW-0169">Cobalamin biosynthesis</keyword>
<dbReference type="NCBIfam" id="NF005915">
    <property type="entry name" value="PRK07908.1"/>
    <property type="match status" value="1"/>
</dbReference>
<organism evidence="11 12">
    <name type="scientific">Flexivirga aerilata</name>
    <dbReference type="NCBI Taxonomy" id="1656889"/>
    <lineage>
        <taxon>Bacteria</taxon>
        <taxon>Bacillati</taxon>
        <taxon>Actinomycetota</taxon>
        <taxon>Actinomycetes</taxon>
        <taxon>Micrococcales</taxon>
        <taxon>Dermacoccaceae</taxon>
        <taxon>Flexivirga</taxon>
    </lineage>
</organism>
<sequence length="837" mass="86901">MVDVPRLLVAAPASGQGKTTISVGLMAALRATGRTVGAAKVGPDYIDPGYHALATGRPSRNLDAVLTSPGLIGPLLRRAAEVPTPADVTVVEGVMGLFDGRLGTDGFGSSGWVAAHTRTPVLLVVDISHLANTVGPLVSGLAAADPGVQVAGVILNKAGSSRHADEARRAVERTGIPVVGVIPRDVGLHVPSRHLGLVPVDEHDRAAAALHTVAGVVADHVDLDLVLTLAGTAPELGCPAWDPATAVGSAGAARSTSGAPVVAVSGGRVFTFRYPETAELLRAAGCRVEFFDPVTDQALPAGTSALYLGGGFPEVHAAALSHNRSLRSQIRAAVDAGMPTVAECAGLLYLADTLDGRPMTGALAATGAMHPRLVLGYRDARLATDSVLGPAGTTVTGHEFHRTRVTPSAGTDPAWLLSYDGSPAAPDGFATDPAGVGRASLVASYLHVAWAGHAHLATSFADAARDFAGTEVPVPMAAAEPPAPLDPAVADPLHHHGDEEVADDLVDLAVNVRVATPPAWLAARLREGVGQLAAYPDVHAARWAIAQRHGVDEHRVLLTAGADEAFTLIARSGLTTRPAVVHPQFTEPEAALRRAGHTVERIMLRADDDFTLTDETLSCATQSTADLIVVGNPTNPTGVLHPRAALERLTGPDRLLVVDEAFLDAVPGERESFLRGTQRDDVIVVRSLTKTWGLAGLRIGYVIAAPLVVDRLRAAQQHWPVSTLAAEAVLAVCTGPARAEAGRAAAQQLVQRDHLARRLDAIGVLAIPGAAPFVLARPGAGVRELLRDNGFAVRRCDTFPGLDASWVRIAARDLVTTDALVTSLQSVLRPAEEAAHV</sequence>
<accession>A0A849ALN9</accession>
<proteinExistence type="inferred from homology"/>
<evidence type="ECO:0000256" key="2">
    <source>
        <dbReference type="ARBA" id="ARBA00022598"/>
    </source>
</evidence>
<keyword evidence="6 7" id="KW-0315">Glutamine amidotransferase</keyword>
<dbReference type="Pfam" id="PF00155">
    <property type="entry name" value="Aminotran_1_2"/>
    <property type="match status" value="1"/>
</dbReference>
<feature type="domain" description="CobB/CobQ-like glutamine amidotransferase" evidence="10">
    <location>
        <begin position="274"/>
        <end position="453"/>
    </location>
</feature>
<dbReference type="InterPro" id="IPR015421">
    <property type="entry name" value="PyrdxlP-dep_Trfase_major"/>
</dbReference>
<dbReference type="SUPFAM" id="SSF52540">
    <property type="entry name" value="P-loop containing nucleoside triphosphate hydrolases"/>
    <property type="match status" value="1"/>
</dbReference>
<dbReference type="InterPro" id="IPR002586">
    <property type="entry name" value="CobQ/CobB/MinD/ParA_Nub-bd_dom"/>
</dbReference>
<dbReference type="PANTHER" id="PTHR43873:SF1">
    <property type="entry name" value="COBYRINATE A,C-DIAMIDE SYNTHASE"/>
    <property type="match status" value="1"/>
</dbReference>
<evidence type="ECO:0000259" key="10">
    <source>
        <dbReference type="Pfam" id="PF07685"/>
    </source>
</evidence>
<evidence type="ECO:0000256" key="1">
    <source>
        <dbReference type="ARBA" id="ARBA00001946"/>
    </source>
</evidence>
<evidence type="ECO:0000313" key="11">
    <source>
        <dbReference type="EMBL" id="NNG40436.1"/>
    </source>
</evidence>
<dbReference type="Pfam" id="PF07685">
    <property type="entry name" value="GATase_3"/>
    <property type="match status" value="1"/>
</dbReference>
<dbReference type="InterPro" id="IPR004839">
    <property type="entry name" value="Aminotransferase_I/II_large"/>
</dbReference>
<comment type="similarity">
    <text evidence="7">Belongs to the CobB/CbiA family.</text>
</comment>
<dbReference type="InterPro" id="IPR011698">
    <property type="entry name" value="GATase_3"/>
</dbReference>
<dbReference type="InterPro" id="IPR027417">
    <property type="entry name" value="P-loop_NTPase"/>
</dbReference>
<dbReference type="HAMAP" id="MF_00027">
    <property type="entry name" value="CobB_CbiA"/>
    <property type="match status" value="1"/>
</dbReference>
<evidence type="ECO:0000256" key="3">
    <source>
        <dbReference type="ARBA" id="ARBA00022741"/>
    </source>
</evidence>
<gene>
    <name evidence="7" type="primary">cobB</name>
    <name evidence="11" type="ORF">HJ588_14300</name>
</gene>
<dbReference type="PANTHER" id="PTHR43873">
    <property type="entry name" value="COBYRINATE A,C-DIAMIDE SYNTHASE"/>
    <property type="match status" value="1"/>
</dbReference>
<dbReference type="InterPro" id="IPR004484">
    <property type="entry name" value="CbiA/CobB_synth"/>
</dbReference>
<dbReference type="CDD" id="cd00609">
    <property type="entry name" value="AAT_like"/>
    <property type="match status" value="1"/>
</dbReference>
<dbReference type="Proteomes" id="UP000557772">
    <property type="component" value="Unassembled WGS sequence"/>
</dbReference>
<comment type="domain">
    <text evidence="7">Comprises of two domains. The C-terminal domain contains the binding site for glutamine and catalyzes the hydrolysis of this substrate to glutamate and ammonia. The N-terminal domain is anticipated to bind ATP and hydrogenobyrinate and catalyzes the ultimate synthesis of the diamide product. The ammonia produced via the glutaminase domain is probably translocated to the adjacent domain via a molecular tunnel, where it reacts with an activated intermediate.</text>
</comment>
<comment type="pathway">
    <text evidence="7">Cofactor biosynthesis; adenosylcobalamin biosynthesis; cob(II)yrinate a,c-diamide from precorrin-2 (aerobic route): step 9/10.</text>
</comment>